<evidence type="ECO:0000256" key="4">
    <source>
        <dbReference type="ARBA" id="ARBA00045534"/>
    </source>
</evidence>
<evidence type="ECO:0000256" key="3">
    <source>
        <dbReference type="ARBA" id="ARBA00024378"/>
    </source>
</evidence>
<name>A0A059CV19_EUCGR</name>
<comment type="similarity">
    <text evidence="2">Belongs to the IQD family.</text>
</comment>
<dbReference type="Gramene" id="KCW82318">
    <property type="protein sequence ID" value="KCW82318"/>
    <property type="gene ID" value="EUGRSUZ_C03722"/>
</dbReference>
<dbReference type="PROSITE" id="PS50096">
    <property type="entry name" value="IQ"/>
    <property type="match status" value="2"/>
</dbReference>
<evidence type="ECO:0000256" key="1">
    <source>
        <dbReference type="ARBA" id="ARBA00022860"/>
    </source>
</evidence>
<dbReference type="SMART" id="SM00015">
    <property type="entry name" value="IQ"/>
    <property type="match status" value="2"/>
</dbReference>
<dbReference type="InterPro" id="IPR025064">
    <property type="entry name" value="DUF4005"/>
</dbReference>
<evidence type="ECO:0000256" key="5">
    <source>
        <dbReference type="SAM" id="MobiDB-lite"/>
    </source>
</evidence>
<keyword evidence="1" id="KW-0112">Calmodulin-binding</keyword>
<evidence type="ECO:0000313" key="7">
    <source>
        <dbReference type="EMBL" id="KCW82318.1"/>
    </source>
</evidence>
<comment type="function">
    <text evidence="4">May be involved in cooperative interactions with calmodulins or calmodulin-like proteins. Recruits calmodulin proteins to microtubules, thus being a potential scaffold in cellular signaling and trafficking. May associate with nucleic acids and regulate gene expression at the transcriptional or post-transcriptional level.</text>
</comment>
<dbReference type="InParanoid" id="A0A059CV19"/>
<feature type="domain" description="DUF4005" evidence="6">
    <location>
        <begin position="363"/>
        <end position="433"/>
    </location>
</feature>
<feature type="compositionally biased region" description="Polar residues" evidence="5">
    <location>
        <begin position="390"/>
        <end position="407"/>
    </location>
</feature>
<dbReference type="Pfam" id="PF13178">
    <property type="entry name" value="DUF4005"/>
    <property type="match status" value="1"/>
</dbReference>
<proteinExistence type="inferred from homology"/>
<dbReference type="InterPro" id="IPR000048">
    <property type="entry name" value="IQ_motif_EF-hand-BS"/>
</dbReference>
<dbReference type="OrthoDB" id="1704267at2759"/>
<dbReference type="SUPFAM" id="SSF52540">
    <property type="entry name" value="P-loop containing nucleoside triphosphate hydrolases"/>
    <property type="match status" value="1"/>
</dbReference>
<protein>
    <recommendedName>
        <fullName evidence="6">DUF4005 domain-containing protein</fullName>
    </recommendedName>
</protein>
<dbReference type="Pfam" id="PF00612">
    <property type="entry name" value="IQ"/>
    <property type="match status" value="2"/>
</dbReference>
<comment type="subunit">
    <text evidence="3">Binds to multiple calmodulin (CaM) in the presence of Ca(2+) and CaM-like proteins.</text>
</comment>
<evidence type="ECO:0000256" key="2">
    <source>
        <dbReference type="ARBA" id="ARBA00024341"/>
    </source>
</evidence>
<feature type="compositionally biased region" description="Pro residues" evidence="5">
    <location>
        <begin position="296"/>
        <end position="306"/>
    </location>
</feature>
<dbReference type="EMBL" id="KK198755">
    <property type="protein sequence ID" value="KCW82318.1"/>
    <property type="molecule type" value="Genomic_DNA"/>
</dbReference>
<gene>
    <name evidence="7" type="ORF">EUGRSUZ_C03722</name>
</gene>
<organism evidence="7">
    <name type="scientific">Eucalyptus grandis</name>
    <name type="common">Flooded gum</name>
    <dbReference type="NCBI Taxonomy" id="71139"/>
    <lineage>
        <taxon>Eukaryota</taxon>
        <taxon>Viridiplantae</taxon>
        <taxon>Streptophyta</taxon>
        <taxon>Embryophyta</taxon>
        <taxon>Tracheophyta</taxon>
        <taxon>Spermatophyta</taxon>
        <taxon>Magnoliopsida</taxon>
        <taxon>eudicotyledons</taxon>
        <taxon>Gunneridae</taxon>
        <taxon>Pentapetalae</taxon>
        <taxon>rosids</taxon>
        <taxon>malvids</taxon>
        <taxon>Myrtales</taxon>
        <taxon>Myrtaceae</taxon>
        <taxon>Myrtoideae</taxon>
        <taxon>Eucalypteae</taxon>
        <taxon>Eucalyptus</taxon>
    </lineage>
</organism>
<reference evidence="7" key="1">
    <citation type="submission" date="2013-07" db="EMBL/GenBank/DDBJ databases">
        <title>The genome of Eucalyptus grandis.</title>
        <authorList>
            <person name="Schmutz J."/>
            <person name="Hayes R."/>
            <person name="Myburg A."/>
            <person name="Tuskan G."/>
            <person name="Grattapaglia D."/>
            <person name="Rokhsar D.S."/>
        </authorList>
    </citation>
    <scope>NUCLEOTIDE SEQUENCE</scope>
    <source>
        <tissue evidence="7">Leaf extractions</tissue>
    </source>
</reference>
<dbReference type="AlphaFoldDB" id="A0A059CV19"/>
<dbReference type="CDD" id="cd23767">
    <property type="entry name" value="IQCD"/>
    <property type="match status" value="1"/>
</dbReference>
<accession>A0A059CV19</accession>
<dbReference type="PANTHER" id="PTHR32295">
    <property type="entry name" value="IQ-DOMAIN 5-RELATED"/>
    <property type="match status" value="1"/>
</dbReference>
<dbReference type="PANTHER" id="PTHR32295:SF10">
    <property type="entry name" value="PROTEIN IQ-DOMAIN 25"/>
    <property type="match status" value="1"/>
</dbReference>
<dbReference type="GO" id="GO:0005516">
    <property type="term" value="F:calmodulin binding"/>
    <property type="evidence" value="ECO:0007669"/>
    <property type="project" value="UniProtKB-KW"/>
</dbReference>
<dbReference type="Gene3D" id="1.20.5.190">
    <property type="match status" value="1"/>
</dbReference>
<dbReference type="OMA" id="SADRRCH"/>
<dbReference type="KEGG" id="egr:104440313"/>
<sequence>MGRAVRWLKGLFGIGKDREVVKDSADRRCHPERRHAGGGLCNNPATIPPNISAAEAAWLRSFYAEEREEEQSKHAVAVAAATAAAADAAVAAAHAAVAVVRLTSRGRNTAFGGFGGFGGPERWAAVKIQASFRGYLARRALKALRALVKLQAVVRGYLVRKQATAAFQCMQSLFRAQATVRSRRARAPLAGPGVCATAAECPPRHSTVRFGHRNASASAPFRDELVHACRLLQERSDDAGSEYSASFHSMRLSSSLDAATVITTAEGSPKIVEVDTGGPHSRPARPHPADTYLYAEPPPQPPPPHPTFSSPLPLRAPPRLSIPERRSFPDPEWALSGGDGYRFSTTAHSTPRLAGSSLCGPSGPATPSDRSGECGDGSSWGRIGGRSPNYMASTESSAAKLRSQSAPKQRPEPGSKRRLSLLDAAAGSRSSLSGARMQRACSRAQEVISFKNAILGKLGRPSEFGKEADKRMW</sequence>
<dbReference type="STRING" id="71139.A0A059CV19"/>
<feature type="compositionally biased region" description="Low complexity" evidence="5">
    <location>
        <begin position="307"/>
        <end position="321"/>
    </location>
</feature>
<evidence type="ECO:0000259" key="6">
    <source>
        <dbReference type="Pfam" id="PF13178"/>
    </source>
</evidence>
<feature type="region of interest" description="Disordered" evidence="5">
    <location>
        <begin position="269"/>
        <end position="418"/>
    </location>
</feature>
<dbReference type="eggNOG" id="ENOG502QVYZ">
    <property type="taxonomic scope" value="Eukaryota"/>
</dbReference>
<dbReference type="InterPro" id="IPR027417">
    <property type="entry name" value="P-loop_NTPase"/>
</dbReference>